<keyword evidence="1" id="KW-0812">Transmembrane</keyword>
<feature type="transmembrane region" description="Helical" evidence="1">
    <location>
        <begin position="181"/>
        <end position="199"/>
    </location>
</feature>
<dbReference type="EMBL" id="CALLCH030000010">
    <property type="protein sequence ID" value="CAI4214149.1"/>
    <property type="molecule type" value="Genomic_DNA"/>
</dbReference>
<reference evidence="2" key="1">
    <citation type="submission" date="2022-11" db="EMBL/GenBank/DDBJ databases">
        <authorList>
            <person name="Scott C."/>
            <person name="Bruce N."/>
        </authorList>
    </citation>
    <scope>NUCLEOTIDE SEQUENCE</scope>
</reference>
<dbReference type="Proteomes" id="UP000838763">
    <property type="component" value="Unassembled WGS sequence"/>
</dbReference>
<keyword evidence="3" id="KW-1185">Reference proteome</keyword>
<gene>
    <name evidence="2" type="ORF">PPNO1_LOCUS3882</name>
</gene>
<evidence type="ECO:0000256" key="1">
    <source>
        <dbReference type="SAM" id="Phobius"/>
    </source>
</evidence>
<keyword evidence="1" id="KW-1133">Transmembrane helix</keyword>
<sequence length="200" mass="22865">MCSLFRSRPQGGPFITLNGPENNTVYTKDAQGGKTPRYIIDKLKNERKIYRILPEGKRTPIGTIEISSVRGVTHVWVGDWELSFSRQWYGAEYRVFVRTHMGQMYWAPTGIIGEAMVLKDSQRRTLARYNTSSISWGNRDLEIFVEADDTLIDLIVVCAVALKGGGRRILATIRLLRNGKLNNRFILAWLFCLIFAFFVV</sequence>
<protein>
    <submittedName>
        <fullName evidence="2">Uncharacterized protein</fullName>
    </submittedName>
</protein>
<dbReference type="AlphaFoldDB" id="A0A9P1H1C4"/>
<organism evidence="2 3">
    <name type="scientific">Parascedosporium putredinis</name>
    <dbReference type="NCBI Taxonomy" id="1442378"/>
    <lineage>
        <taxon>Eukaryota</taxon>
        <taxon>Fungi</taxon>
        <taxon>Dikarya</taxon>
        <taxon>Ascomycota</taxon>
        <taxon>Pezizomycotina</taxon>
        <taxon>Sordariomycetes</taxon>
        <taxon>Hypocreomycetidae</taxon>
        <taxon>Microascales</taxon>
        <taxon>Microascaceae</taxon>
        <taxon>Parascedosporium</taxon>
    </lineage>
</organism>
<evidence type="ECO:0000313" key="2">
    <source>
        <dbReference type="EMBL" id="CAI4214149.1"/>
    </source>
</evidence>
<name>A0A9P1H1C4_9PEZI</name>
<evidence type="ECO:0000313" key="3">
    <source>
        <dbReference type="Proteomes" id="UP000838763"/>
    </source>
</evidence>
<comment type="caution">
    <text evidence="2">The sequence shown here is derived from an EMBL/GenBank/DDBJ whole genome shotgun (WGS) entry which is preliminary data.</text>
</comment>
<keyword evidence="1" id="KW-0472">Membrane</keyword>
<accession>A0A9P1H1C4</accession>
<proteinExistence type="predicted"/>